<dbReference type="RefSeq" id="WP_015536091.1">
    <property type="nucleotide sequence ID" value="NZ_CABKSV010000005.1"/>
</dbReference>
<evidence type="ECO:0000313" key="3">
    <source>
        <dbReference type="EMBL" id="OUP59778.1"/>
    </source>
</evidence>
<keyword evidence="4" id="KW-1185">Reference proteome</keyword>
<comment type="caution">
    <text evidence="3">The sequence shown here is derived from an EMBL/GenBank/DDBJ whole genome shotgun (WGS) entry which is preliminary data.</text>
</comment>
<feature type="transmembrane region" description="Helical" evidence="1">
    <location>
        <begin position="7"/>
        <end position="33"/>
    </location>
</feature>
<evidence type="ECO:0000256" key="1">
    <source>
        <dbReference type="SAM" id="Phobius"/>
    </source>
</evidence>
<feature type="transmembrane region" description="Helical" evidence="1">
    <location>
        <begin position="135"/>
        <end position="160"/>
    </location>
</feature>
<evidence type="ECO:0000313" key="4">
    <source>
        <dbReference type="Proteomes" id="UP000195447"/>
    </source>
</evidence>
<dbReference type="AlphaFoldDB" id="A0A1Y4LT05"/>
<sequence length="172" mass="19147">MKSTRKIIFLALMVGCGIMLQIIESFVPVVIFVPGFKIGFANIVSLLTLMLWDIPSMWCVALLRIVLASLMMGTIFSVSFWLSLSGGFLSLIMMTIFKKAKVFSIYGISVIGACFHSVGQVIMITLIYQQYFMQLFLPILLALSIVSGLLIAIISNQVYIRVQKGMVKYGEI</sequence>
<reference evidence="3" key="2">
    <citation type="journal article" date="2018" name="BMC Genomics">
        <title>Whole genome sequencing and function prediction of 133 gut anaerobes isolated from chicken caecum in pure cultures.</title>
        <authorList>
            <person name="Medvecky M."/>
            <person name="Cejkova D."/>
            <person name="Polansky O."/>
            <person name="Karasova D."/>
            <person name="Kubasova T."/>
            <person name="Cizek A."/>
            <person name="Rychlik I."/>
        </authorList>
    </citation>
    <scope>NUCLEOTIDE SEQUENCE</scope>
    <source>
        <strain evidence="3">An178</strain>
    </source>
</reference>
<dbReference type="EMBL" id="NFKM01000012">
    <property type="protein sequence ID" value="OUP59778.1"/>
    <property type="molecule type" value="Genomic_DNA"/>
</dbReference>
<dbReference type="Pfam" id="PF07456">
    <property type="entry name" value="Hpre_diP_synt_I"/>
    <property type="match status" value="1"/>
</dbReference>
<dbReference type="InterPro" id="IPR010898">
    <property type="entry name" value="Hpre_diP_synth_I"/>
</dbReference>
<organism evidence="3 4">
    <name type="scientific">Faecalitalea cylindroides</name>
    <dbReference type="NCBI Taxonomy" id="39483"/>
    <lineage>
        <taxon>Bacteria</taxon>
        <taxon>Bacillati</taxon>
        <taxon>Bacillota</taxon>
        <taxon>Erysipelotrichia</taxon>
        <taxon>Erysipelotrichales</taxon>
        <taxon>Erysipelotrichaceae</taxon>
        <taxon>Faecalitalea</taxon>
    </lineage>
</organism>
<dbReference type="Gene3D" id="1.10.1760.20">
    <property type="match status" value="1"/>
</dbReference>
<dbReference type="EMBL" id="JAQNCK010000001">
    <property type="protein sequence ID" value="MDC0827148.1"/>
    <property type="molecule type" value="Genomic_DNA"/>
</dbReference>
<name>A0A1Y4LT05_9FIRM</name>
<accession>A0A1Y4LT05</accession>
<dbReference type="PIRSF" id="PIRSF027391">
    <property type="entry name" value="Hpre_diP_synt_I"/>
    <property type="match status" value="1"/>
</dbReference>
<keyword evidence="1" id="KW-0472">Membrane</keyword>
<gene>
    <name evidence="3" type="ORF">B5F14_06725</name>
    <name evidence="2" type="ORF">POG00_00320</name>
</gene>
<reference evidence="2" key="3">
    <citation type="submission" date="2023-01" db="EMBL/GenBank/DDBJ databases">
        <title>Human gut microbiome strain richness.</title>
        <authorList>
            <person name="Chen-Liaw A."/>
        </authorList>
    </citation>
    <scope>NUCLEOTIDE SEQUENCE</scope>
    <source>
        <strain evidence="2">D55st1_G4_D55t1_190419</strain>
    </source>
</reference>
<dbReference type="InterPro" id="IPR014535">
    <property type="entry name" value="Hpre_diP_synt_I"/>
</dbReference>
<reference evidence="4" key="1">
    <citation type="submission" date="2017-04" db="EMBL/GenBank/DDBJ databases">
        <title>Function of individual gut microbiota members based on whole genome sequencing of pure cultures obtained from chicken caecum.</title>
        <authorList>
            <person name="Medvecky M."/>
            <person name="Cejkova D."/>
            <person name="Polansky O."/>
            <person name="Karasova D."/>
            <person name="Kubasova T."/>
            <person name="Cizek A."/>
            <person name="Rychlik I."/>
        </authorList>
    </citation>
    <scope>NUCLEOTIDE SEQUENCE [LARGE SCALE GENOMIC DNA]</scope>
    <source>
        <strain evidence="4">An178</strain>
    </source>
</reference>
<keyword evidence="1" id="KW-0812">Transmembrane</keyword>
<proteinExistence type="predicted"/>
<keyword evidence="1" id="KW-1133">Transmembrane helix</keyword>
<protein>
    <submittedName>
        <fullName evidence="2">Gx transporter family protein</fullName>
    </submittedName>
    <submittedName>
        <fullName evidence="3">Heptaprenyl diphosphate synthase</fullName>
    </submittedName>
</protein>
<dbReference type="Proteomes" id="UP001220658">
    <property type="component" value="Unassembled WGS sequence"/>
</dbReference>
<evidence type="ECO:0000313" key="2">
    <source>
        <dbReference type="EMBL" id="MDC0827148.1"/>
    </source>
</evidence>
<dbReference type="Proteomes" id="UP000195447">
    <property type="component" value="Unassembled WGS sequence"/>
</dbReference>
<feature type="transmembrane region" description="Helical" evidence="1">
    <location>
        <begin position="103"/>
        <end position="128"/>
    </location>
</feature>